<organism evidence="3 4">
    <name type="scientific">Colletotrichum karsti</name>
    <dbReference type="NCBI Taxonomy" id="1095194"/>
    <lineage>
        <taxon>Eukaryota</taxon>
        <taxon>Fungi</taxon>
        <taxon>Dikarya</taxon>
        <taxon>Ascomycota</taxon>
        <taxon>Pezizomycotina</taxon>
        <taxon>Sordariomycetes</taxon>
        <taxon>Hypocreomycetidae</taxon>
        <taxon>Glomerellales</taxon>
        <taxon>Glomerellaceae</taxon>
        <taxon>Colletotrichum</taxon>
        <taxon>Colletotrichum boninense species complex</taxon>
    </lineage>
</organism>
<dbReference type="EMBL" id="JAATWM020000024">
    <property type="protein sequence ID" value="KAF9875020.1"/>
    <property type="molecule type" value="Genomic_DNA"/>
</dbReference>
<evidence type="ECO:0000313" key="3">
    <source>
        <dbReference type="EMBL" id="KAF9875020.1"/>
    </source>
</evidence>
<proteinExistence type="predicted"/>
<keyword evidence="2" id="KW-0812">Transmembrane</keyword>
<dbReference type="GeneID" id="62163505"/>
<name>A0A9P6IAG0_9PEZI</name>
<gene>
    <name evidence="3" type="ORF">CkaCkLH20_07714</name>
</gene>
<feature type="transmembrane region" description="Helical" evidence="2">
    <location>
        <begin position="138"/>
        <end position="157"/>
    </location>
</feature>
<keyword evidence="2" id="KW-0472">Membrane</keyword>
<dbReference type="OrthoDB" id="5428040at2759"/>
<keyword evidence="4" id="KW-1185">Reference proteome</keyword>
<reference evidence="3" key="1">
    <citation type="submission" date="2020-03" db="EMBL/GenBank/DDBJ databases">
        <authorList>
            <person name="He L."/>
        </authorList>
    </citation>
    <scope>NUCLEOTIDE SEQUENCE</scope>
    <source>
        <strain evidence="3">CkLH20</strain>
    </source>
</reference>
<feature type="region of interest" description="Disordered" evidence="1">
    <location>
        <begin position="1"/>
        <end position="87"/>
    </location>
</feature>
<evidence type="ECO:0000256" key="1">
    <source>
        <dbReference type="SAM" id="MobiDB-lite"/>
    </source>
</evidence>
<reference evidence="3" key="2">
    <citation type="submission" date="2020-11" db="EMBL/GenBank/DDBJ databases">
        <title>Whole genome sequencing of Colletotrichum sp.</title>
        <authorList>
            <person name="Li H."/>
        </authorList>
    </citation>
    <scope>NUCLEOTIDE SEQUENCE</scope>
    <source>
        <strain evidence="3">CkLH20</strain>
    </source>
</reference>
<comment type="caution">
    <text evidence="3">The sequence shown here is derived from an EMBL/GenBank/DDBJ whole genome shotgun (WGS) entry which is preliminary data.</text>
</comment>
<feature type="compositionally biased region" description="Polar residues" evidence="1">
    <location>
        <begin position="58"/>
        <end position="87"/>
    </location>
</feature>
<dbReference type="AlphaFoldDB" id="A0A9P6IAG0"/>
<feature type="compositionally biased region" description="Basic and acidic residues" evidence="1">
    <location>
        <begin position="1"/>
        <end position="11"/>
    </location>
</feature>
<evidence type="ECO:0000256" key="2">
    <source>
        <dbReference type="SAM" id="Phobius"/>
    </source>
</evidence>
<accession>A0A9P6IAG0</accession>
<dbReference type="Proteomes" id="UP000781932">
    <property type="component" value="Unassembled WGS sequence"/>
</dbReference>
<feature type="transmembrane region" description="Helical" evidence="2">
    <location>
        <begin position="97"/>
        <end position="118"/>
    </location>
</feature>
<feature type="compositionally biased region" description="Basic and acidic residues" evidence="1">
    <location>
        <begin position="31"/>
        <end position="57"/>
    </location>
</feature>
<sequence length="381" mass="42018">MNHASDYRPLHGDQQYWQIADDGQSQPQGYRRNDESPPVFTDDRNRPDVFRNIDGDSQKVTGNDQNQTRGSSSTVKNPEPESTAQQQPSRLGWLAKLSIFTSLLTLAIAFVLLSWLWWTPREDAAWRAWVVVPNRLQLTITLASVCIRTAVGILTSISTAMIASVAVETGGVHLPDVAQVSITRFSSSGPLSLVLVGLRGSLAERRMRFLLTLLVITTFAAQFSSTILLSDLETRRISSFPAETPNYFGFGDRGVPDAFREIARQDGMYGSFRRRPLSPIFAEYSLPGIAASGVDDTGLNVRAFLPFPSVEEREAISKFTGMSHVFDSRVICTAPKVENLDIDTLDRIGPGNKTVKVALHSLAQVQAPPLATHLEVAAFKW</sequence>
<keyword evidence="2" id="KW-1133">Transmembrane helix</keyword>
<evidence type="ECO:0000313" key="4">
    <source>
        <dbReference type="Proteomes" id="UP000781932"/>
    </source>
</evidence>
<feature type="transmembrane region" description="Helical" evidence="2">
    <location>
        <begin position="209"/>
        <end position="229"/>
    </location>
</feature>
<dbReference type="RefSeq" id="XP_038744481.1">
    <property type="nucleotide sequence ID" value="XM_038890431.1"/>
</dbReference>
<protein>
    <submittedName>
        <fullName evidence="3">Uncharacterized protein</fullName>
    </submittedName>
</protein>